<feature type="compositionally biased region" description="Polar residues" evidence="1">
    <location>
        <begin position="184"/>
        <end position="195"/>
    </location>
</feature>
<dbReference type="HOGENOM" id="CLU_521487_0_0_9"/>
<comment type="caution">
    <text evidence="2">The sequence shown here is derived from an EMBL/GenBank/DDBJ whole genome shotgun (WGS) entry which is preliminary data.</text>
</comment>
<dbReference type="RefSeq" id="WP_008790229.1">
    <property type="nucleotide sequence ID" value="NZ_AKCB01000004.1"/>
</dbReference>
<feature type="compositionally biased region" description="Basic and acidic residues" evidence="1">
    <location>
        <begin position="128"/>
        <end position="163"/>
    </location>
</feature>
<dbReference type="PANTHER" id="PTHR43384">
    <property type="entry name" value="SEPTUM SITE-DETERMINING PROTEIN MIND HOMOLOG, CHLOROPLASTIC-RELATED"/>
    <property type="match status" value="1"/>
</dbReference>
<dbReference type="GO" id="GO:0016887">
    <property type="term" value="F:ATP hydrolysis activity"/>
    <property type="evidence" value="ECO:0007669"/>
    <property type="project" value="TreeGrafter"/>
</dbReference>
<dbReference type="SUPFAM" id="SSF52540">
    <property type="entry name" value="P-loop containing nucleoside triphosphate hydrolases"/>
    <property type="match status" value="1"/>
</dbReference>
<dbReference type="InterPro" id="IPR050625">
    <property type="entry name" value="ParA/MinD_ATPase"/>
</dbReference>
<dbReference type="Proteomes" id="UP000003157">
    <property type="component" value="Unassembled WGS sequence"/>
</dbReference>
<sequence length="522" mass="58258">MNNIYNVIFVSNSIKYAEELKRTAQFNDVINVLGVARGIHDFKMRMTQAQNVHVVLIGDDLSDGSLMELLEYLQGFEDLIVFGIINHPESEGILSMYGIGAVYEKQMMPLDILSFLQESLTALSPEETNQRQKTYEKTPEEKVESFHSRFAEGHESSMEKNHQDTQSSSLNARAPSQPFDESLGNYQQPPTSSITQRKGVTTMGVLKPKVVCFTSAKGGVGKSAIAMEVASCLAARGNEVEINMSTRGASGEVNVVLVDLNYAFGTVAATLPCVSDMKNPPTLADWVLKIREKVVRGLSYEDKKELQTQEHPRYASFIYKMNRNYLRFTRQEVFSLLVKEPKTGMYILPTISSNFDVAEIENEFIEIIIEELSNFFDAVVLDTGNNFEGFTQTAFRMSNEIYIVANPNIAVTVIIKQLLKDAVDGLGIDRDKFRLVINHPQTNKQSIDDEAMQTQVGIPLAGGISHDENMLLSHDAGRFYAVNNKKKSVSKDITLIANMILPLWNVAGATKKGGFFQRFLGK</sequence>
<dbReference type="GO" id="GO:0005524">
    <property type="term" value="F:ATP binding"/>
    <property type="evidence" value="ECO:0007669"/>
    <property type="project" value="TreeGrafter"/>
</dbReference>
<dbReference type="AlphaFoldDB" id="E7GEK5"/>
<organism evidence="2 3">
    <name type="scientific">Coprobacillus cateniformis</name>
    <dbReference type="NCBI Taxonomy" id="100884"/>
    <lineage>
        <taxon>Bacteria</taxon>
        <taxon>Bacillati</taxon>
        <taxon>Bacillota</taxon>
        <taxon>Erysipelotrichia</taxon>
        <taxon>Erysipelotrichales</taxon>
        <taxon>Coprobacillaceae</taxon>
        <taxon>Coprobacillus</taxon>
    </lineage>
</organism>
<feature type="region of interest" description="Disordered" evidence="1">
    <location>
        <begin position="124"/>
        <end position="195"/>
    </location>
</feature>
<dbReference type="eggNOG" id="COG0455">
    <property type="taxonomic scope" value="Bacteria"/>
</dbReference>
<evidence type="ECO:0000313" key="3">
    <source>
        <dbReference type="Proteomes" id="UP000003157"/>
    </source>
</evidence>
<dbReference type="Gene3D" id="3.40.50.300">
    <property type="entry name" value="P-loop containing nucleotide triphosphate hydrolases"/>
    <property type="match status" value="1"/>
</dbReference>
<evidence type="ECO:0000313" key="2">
    <source>
        <dbReference type="EMBL" id="EFW03456.1"/>
    </source>
</evidence>
<proteinExistence type="predicted"/>
<dbReference type="GeneID" id="78231579"/>
<dbReference type="GO" id="GO:0005829">
    <property type="term" value="C:cytosol"/>
    <property type="evidence" value="ECO:0007669"/>
    <property type="project" value="TreeGrafter"/>
</dbReference>
<gene>
    <name evidence="2" type="ORF">HMPREF9488_03147</name>
</gene>
<dbReference type="InterPro" id="IPR027417">
    <property type="entry name" value="P-loop_NTPase"/>
</dbReference>
<keyword evidence="3" id="KW-1185">Reference proteome</keyword>
<reference evidence="2 3" key="1">
    <citation type="submission" date="2010-12" db="EMBL/GenBank/DDBJ databases">
        <title>The Genome Sequence of Coprobacillus sp. strain 29_1.</title>
        <authorList>
            <consortium name="The Broad Institute Genome Sequencing Platform"/>
            <person name="Earl A."/>
            <person name="Ward D."/>
            <person name="Feldgarden M."/>
            <person name="Gevers D."/>
            <person name="Daigneault M."/>
            <person name="Sibley C.D."/>
            <person name="White A."/>
            <person name="Strauss J."/>
            <person name="Allen-Vercoe E."/>
            <person name="Young S.K."/>
            <person name="Zeng Q."/>
            <person name="Gargeya S."/>
            <person name="Fitzgerald M."/>
            <person name="Haas B."/>
            <person name="Abouelleil A."/>
            <person name="Alvarado L."/>
            <person name="Arachchi H.M."/>
            <person name="Berlin A."/>
            <person name="Brown A."/>
            <person name="Chapman S.B."/>
            <person name="Chen Z."/>
            <person name="Dunbar C."/>
            <person name="Freedman E."/>
            <person name="Gearin G."/>
            <person name="Gellesch M."/>
            <person name="Goldberg J."/>
            <person name="Griggs A."/>
            <person name="Gujja S."/>
            <person name="Heilman E."/>
            <person name="Heiman D."/>
            <person name="Howarth C."/>
            <person name="Larson L."/>
            <person name="Lui A."/>
            <person name="MacDonald P.J.P."/>
            <person name="Mehta T."/>
            <person name="Montmayeur A."/>
            <person name="Murphy C."/>
            <person name="Neiman D."/>
            <person name="Pearson M."/>
            <person name="Priest M."/>
            <person name="Roberts A."/>
            <person name="Saif S."/>
            <person name="Shea T."/>
            <person name="Shenoy N."/>
            <person name="Sisk P."/>
            <person name="Stolte C."/>
            <person name="Sykes S."/>
            <person name="White J."/>
            <person name="Yandava C."/>
            <person name="Nusbaum C."/>
            <person name="Birren B."/>
        </authorList>
    </citation>
    <scope>NUCLEOTIDE SEQUENCE [LARGE SCALE GENOMIC DNA]</scope>
    <source>
        <strain evidence="2 3">29_1</strain>
    </source>
</reference>
<evidence type="ECO:0000256" key="1">
    <source>
        <dbReference type="SAM" id="MobiDB-lite"/>
    </source>
</evidence>
<name>E7GEK5_9FIRM</name>
<dbReference type="GO" id="GO:0051782">
    <property type="term" value="P:negative regulation of cell division"/>
    <property type="evidence" value="ECO:0007669"/>
    <property type="project" value="TreeGrafter"/>
</dbReference>
<dbReference type="GO" id="GO:0009898">
    <property type="term" value="C:cytoplasmic side of plasma membrane"/>
    <property type="evidence" value="ECO:0007669"/>
    <property type="project" value="TreeGrafter"/>
</dbReference>
<protein>
    <recommendedName>
        <fullName evidence="4">AAA domain-containing protein</fullName>
    </recommendedName>
</protein>
<dbReference type="STRING" id="100884.GCA_000269565_03843"/>
<dbReference type="EMBL" id="ADKX01000046">
    <property type="protein sequence ID" value="EFW03456.1"/>
    <property type="molecule type" value="Genomic_DNA"/>
</dbReference>
<accession>E7GEK5</accession>
<dbReference type="PANTHER" id="PTHR43384:SF13">
    <property type="entry name" value="SLR0110 PROTEIN"/>
    <property type="match status" value="1"/>
</dbReference>
<evidence type="ECO:0008006" key="4">
    <source>
        <dbReference type="Google" id="ProtNLM"/>
    </source>
</evidence>